<dbReference type="Proteomes" id="UP000235330">
    <property type="component" value="Unassembled WGS sequence"/>
</dbReference>
<dbReference type="GO" id="GO:0016757">
    <property type="term" value="F:glycosyltransferase activity"/>
    <property type="evidence" value="ECO:0007669"/>
    <property type="project" value="UniProtKB-KW"/>
</dbReference>
<reference evidence="7" key="1">
    <citation type="submission" date="2016-07" db="EMBL/GenBank/DDBJ databases">
        <title>Nontailed viruses are major unrecognized killers of bacteria in the ocean.</title>
        <authorList>
            <person name="Kauffman K."/>
            <person name="Hussain F."/>
            <person name="Yang J."/>
            <person name="Arevalo P."/>
            <person name="Brown J."/>
            <person name="Cutler M."/>
            <person name="Kelly L."/>
            <person name="Polz M.F."/>
        </authorList>
    </citation>
    <scope>NUCLEOTIDE SEQUENCE [LARGE SCALE GENOMIC DNA]</scope>
    <source>
        <strain evidence="7">10N.261.55.E11</strain>
    </source>
</reference>
<evidence type="ECO:0000256" key="3">
    <source>
        <dbReference type="ARBA" id="ARBA00022679"/>
    </source>
</evidence>
<feature type="transmembrane region" description="Helical" evidence="4">
    <location>
        <begin position="6"/>
        <end position="26"/>
    </location>
</feature>
<feature type="transmembrane region" description="Helical" evidence="4">
    <location>
        <begin position="291"/>
        <end position="311"/>
    </location>
</feature>
<dbReference type="CDD" id="cd06423">
    <property type="entry name" value="CESA_like"/>
    <property type="match status" value="1"/>
</dbReference>
<dbReference type="AlphaFoldDB" id="A0A2N7FJL6"/>
<organism evidence="6 7">
    <name type="scientific">Vibrio splendidus</name>
    <dbReference type="NCBI Taxonomy" id="29497"/>
    <lineage>
        <taxon>Bacteria</taxon>
        <taxon>Pseudomonadati</taxon>
        <taxon>Pseudomonadota</taxon>
        <taxon>Gammaproteobacteria</taxon>
        <taxon>Vibrionales</taxon>
        <taxon>Vibrionaceae</taxon>
        <taxon>Vibrio</taxon>
    </lineage>
</organism>
<dbReference type="InterPro" id="IPR029044">
    <property type="entry name" value="Nucleotide-diphossugar_trans"/>
</dbReference>
<protein>
    <recommendedName>
        <fullName evidence="5">Glycosyltransferase 2-like domain-containing protein</fullName>
    </recommendedName>
</protein>
<name>A0A2N7FJL6_VIBSP</name>
<feature type="transmembrane region" description="Helical" evidence="4">
    <location>
        <begin position="317"/>
        <end position="333"/>
    </location>
</feature>
<dbReference type="Pfam" id="PF13632">
    <property type="entry name" value="Glyco_trans_2_3"/>
    <property type="match status" value="1"/>
</dbReference>
<evidence type="ECO:0000313" key="7">
    <source>
        <dbReference type="Proteomes" id="UP000235330"/>
    </source>
</evidence>
<comment type="similarity">
    <text evidence="1">Belongs to the glycosyltransferase 2 family.</text>
</comment>
<sequence>MENIFTLPIYLNLIFLLFLAPWLFKFREVINLDTRRKNVTFIIPTYNDGLDLIKTLYSIENINTKHKIDVLVIDDASTDDTTSEYNNWTKNNKNRFKYEYLNTKINTGLKSKAVSYAIPYINSICDVIVIIDGDTILTPESLDIAISELYNDKNIGAVCGAVLPYKSRCSSIVDFLQYFEMIGAFHGIKLAQSNMDSTASLAGAFTVHKKKAIDDVGWFNDWLVEDICWTWKARAKGWKLLYSPNAIAYTSCPTSIKTLWMQRTRWSRGRVEALKVAYKENEIRFFSILPWFLYSIVQAIWIPFFVISLVINTENTILLFLATFILHWIFASVNMRKNKLSESLIFQPFCSAIWTSFLVDLLLFIPNTKGLLLESFGAKKKWLTR</sequence>
<evidence type="ECO:0000259" key="5">
    <source>
        <dbReference type="Pfam" id="PF13632"/>
    </source>
</evidence>
<evidence type="ECO:0000256" key="1">
    <source>
        <dbReference type="ARBA" id="ARBA00006739"/>
    </source>
</evidence>
<evidence type="ECO:0000313" key="6">
    <source>
        <dbReference type="EMBL" id="PMJ69502.1"/>
    </source>
</evidence>
<dbReference type="PANTHER" id="PTHR43630:SF1">
    <property type="entry name" value="POLY-BETA-1,6-N-ACETYL-D-GLUCOSAMINE SYNTHASE"/>
    <property type="match status" value="1"/>
</dbReference>
<keyword evidence="4" id="KW-0812">Transmembrane</keyword>
<keyword evidence="2" id="KW-0328">Glycosyltransferase</keyword>
<dbReference type="SUPFAM" id="SSF53448">
    <property type="entry name" value="Nucleotide-diphospho-sugar transferases"/>
    <property type="match status" value="1"/>
</dbReference>
<feature type="domain" description="Glycosyltransferase 2-like" evidence="5">
    <location>
        <begin position="127"/>
        <end position="329"/>
    </location>
</feature>
<comment type="caution">
    <text evidence="6">The sequence shown here is derived from an EMBL/GenBank/DDBJ whole genome shotgun (WGS) entry which is preliminary data.</text>
</comment>
<evidence type="ECO:0000256" key="2">
    <source>
        <dbReference type="ARBA" id="ARBA00022676"/>
    </source>
</evidence>
<dbReference type="RefSeq" id="WP_102515564.1">
    <property type="nucleotide sequence ID" value="NZ_CAWNSM010000010.1"/>
</dbReference>
<dbReference type="PANTHER" id="PTHR43630">
    <property type="entry name" value="POLY-BETA-1,6-N-ACETYL-D-GLUCOSAMINE SYNTHASE"/>
    <property type="match status" value="1"/>
</dbReference>
<dbReference type="Gene3D" id="3.90.550.10">
    <property type="entry name" value="Spore Coat Polysaccharide Biosynthesis Protein SpsA, Chain A"/>
    <property type="match status" value="1"/>
</dbReference>
<keyword evidence="4" id="KW-0472">Membrane</keyword>
<feature type="transmembrane region" description="Helical" evidence="4">
    <location>
        <begin position="345"/>
        <end position="365"/>
    </location>
</feature>
<accession>A0A2N7FJL6</accession>
<dbReference type="EMBL" id="MCWU01000010">
    <property type="protein sequence ID" value="PMJ69502.1"/>
    <property type="molecule type" value="Genomic_DNA"/>
</dbReference>
<gene>
    <name evidence="6" type="ORF">BCU17_13285</name>
</gene>
<dbReference type="InterPro" id="IPR001173">
    <property type="entry name" value="Glyco_trans_2-like"/>
</dbReference>
<keyword evidence="4" id="KW-1133">Transmembrane helix</keyword>
<keyword evidence="3" id="KW-0808">Transferase</keyword>
<evidence type="ECO:0000256" key="4">
    <source>
        <dbReference type="SAM" id="Phobius"/>
    </source>
</evidence>
<proteinExistence type="inferred from homology"/>